<proteinExistence type="predicted"/>
<dbReference type="InterPro" id="IPR001810">
    <property type="entry name" value="F-box_dom"/>
</dbReference>
<dbReference type="InterPro" id="IPR039719">
    <property type="entry name" value="FBXO28"/>
</dbReference>
<keyword evidence="6" id="KW-1185">Reference proteome</keyword>
<comment type="caution">
    <text evidence="5">The sequence shown here is derived from an EMBL/GenBank/DDBJ whole genome shotgun (WGS) entry which is preliminary data.</text>
</comment>
<gene>
    <name evidence="5" type="ORF">EOD39_1379</name>
</gene>
<dbReference type="AlphaFoldDB" id="A0A444UCU9"/>
<accession>A0A444UCU9</accession>
<evidence type="ECO:0000259" key="4">
    <source>
        <dbReference type="PROSITE" id="PS50181"/>
    </source>
</evidence>
<dbReference type="Proteomes" id="UP000289886">
    <property type="component" value="Unassembled WGS sequence"/>
</dbReference>
<name>A0A444UCU9_ACIRT</name>
<sequence length="515" mass="58680">MDSLSYVAKERCAAKLSAANLKNCPYKLPVDVWVNDQTKWPEGQFPDIYIYLIETPGKDHAKFSPNEEHISKKLYIIALVRRISFLIAFLLDHERKVAKVLNFQLDTCSGEVLRYEELKNKVKLARVRDHFIFSVKSTAILPPDVPVGEVIEVLMARCRRFLDELDSFPPMFRWTKMAAVEDRVDAGVGALECGSISPRLSTPPPDHAHQNNPLLGLPIVVIDTILNCLTYDEISFLRLVCKRMDVICQRMLNQGFLRVERYHSLCQKQVKAQLPRRESERRNHSLARHADILAAVETRLSLLNMTFMKYVDSNLCCFIPGKVIDEIYRVLRYVNSTRAPQRAHEVLQELRDISSMAMEYFDEKIVPILKKKLPGADMSGRLIGSPPVPGPSSSLTTMSLLAKNTPSRSEMTKLQQQVKVNGAAVTALRREISELRIKQLEQQKQLQDQEQKLLEQTQVIGEQNVRLAELERKLRELMDNAVGDSPPGTSPETPCKRSRKAADSPRQSKRLRSKK</sequence>
<keyword evidence="2" id="KW-0804">Transcription</keyword>
<dbReference type="EMBL" id="SCEB01214814">
    <property type="protein sequence ID" value="RXM33005.1"/>
    <property type="molecule type" value="Genomic_DNA"/>
</dbReference>
<reference evidence="5 6" key="1">
    <citation type="submission" date="2019-01" db="EMBL/GenBank/DDBJ databases">
        <title>Draft Genome and Complete Hox-Cluster Characterization of the Sterlet Sturgeon (Acipenser ruthenus).</title>
        <authorList>
            <person name="Wei Q."/>
        </authorList>
    </citation>
    <scope>NUCLEOTIDE SEQUENCE [LARGE SCALE GENOMIC DNA]</scope>
    <source>
        <strain evidence="5">WHYD16114868_AA</strain>
        <tissue evidence="5">Blood</tissue>
    </source>
</reference>
<evidence type="ECO:0000313" key="6">
    <source>
        <dbReference type="Proteomes" id="UP000289886"/>
    </source>
</evidence>
<dbReference type="GO" id="GO:0006351">
    <property type="term" value="P:DNA-templated transcription"/>
    <property type="evidence" value="ECO:0007669"/>
    <property type="project" value="InterPro"/>
</dbReference>
<organism evidence="5 6">
    <name type="scientific">Acipenser ruthenus</name>
    <name type="common">Sterlet sturgeon</name>
    <dbReference type="NCBI Taxonomy" id="7906"/>
    <lineage>
        <taxon>Eukaryota</taxon>
        <taxon>Metazoa</taxon>
        <taxon>Chordata</taxon>
        <taxon>Craniata</taxon>
        <taxon>Vertebrata</taxon>
        <taxon>Euteleostomi</taxon>
        <taxon>Actinopterygii</taxon>
        <taxon>Chondrostei</taxon>
        <taxon>Acipenseriformes</taxon>
        <taxon>Acipenseridae</taxon>
        <taxon>Acipenser</taxon>
    </lineage>
</organism>
<protein>
    <submittedName>
        <fullName evidence="5">F-box only protein 28</fullName>
    </submittedName>
</protein>
<evidence type="ECO:0000313" key="5">
    <source>
        <dbReference type="EMBL" id="RXM33005.1"/>
    </source>
</evidence>
<evidence type="ECO:0000256" key="2">
    <source>
        <dbReference type="ARBA" id="ARBA00023163"/>
    </source>
</evidence>
<dbReference type="GO" id="GO:0000209">
    <property type="term" value="P:protein polyubiquitination"/>
    <property type="evidence" value="ECO:0007669"/>
    <property type="project" value="TreeGrafter"/>
</dbReference>
<evidence type="ECO:0000256" key="1">
    <source>
        <dbReference type="ARBA" id="ARBA00022478"/>
    </source>
</evidence>
<dbReference type="SUPFAM" id="SSF55257">
    <property type="entry name" value="RBP11-like subunits of RNA polymerase"/>
    <property type="match status" value="1"/>
</dbReference>
<dbReference type="InterPro" id="IPR036603">
    <property type="entry name" value="RBP11-like"/>
</dbReference>
<dbReference type="PANTHER" id="PTHR13252:SF9">
    <property type="entry name" value="F-BOX ONLY PROTEIN 28"/>
    <property type="match status" value="1"/>
</dbReference>
<feature type="region of interest" description="Disordered" evidence="3">
    <location>
        <begin position="478"/>
        <end position="515"/>
    </location>
</feature>
<dbReference type="GO" id="GO:0000428">
    <property type="term" value="C:DNA-directed RNA polymerase complex"/>
    <property type="evidence" value="ECO:0007669"/>
    <property type="project" value="UniProtKB-KW"/>
</dbReference>
<dbReference type="Gene3D" id="3.30.1360.10">
    <property type="entry name" value="RNA polymerase, RBP11-like subunit"/>
    <property type="match status" value="1"/>
</dbReference>
<dbReference type="CDD" id="cd22100">
    <property type="entry name" value="F-box_FBXO28"/>
    <property type="match status" value="1"/>
</dbReference>
<dbReference type="PANTHER" id="PTHR13252">
    <property type="entry name" value="F-BOX ONLY PROTEIN 28"/>
    <property type="match status" value="1"/>
</dbReference>
<keyword evidence="1" id="KW-0240">DNA-directed RNA polymerase</keyword>
<dbReference type="GO" id="GO:0046983">
    <property type="term" value="F:protein dimerization activity"/>
    <property type="evidence" value="ECO:0007669"/>
    <property type="project" value="InterPro"/>
</dbReference>
<dbReference type="PROSITE" id="PS50181">
    <property type="entry name" value="FBOX"/>
    <property type="match status" value="1"/>
</dbReference>
<feature type="domain" description="F-box" evidence="4">
    <location>
        <begin position="211"/>
        <end position="259"/>
    </location>
</feature>
<evidence type="ECO:0000256" key="3">
    <source>
        <dbReference type="SAM" id="MobiDB-lite"/>
    </source>
</evidence>